<keyword evidence="1" id="KW-1133">Transmembrane helix</keyword>
<dbReference type="RefSeq" id="WP_094885190.1">
    <property type="nucleotide sequence ID" value="NZ_NPMS01000002.1"/>
</dbReference>
<protein>
    <submittedName>
        <fullName evidence="2">Spore cortex biosynthesis protein YabQ</fullName>
    </submittedName>
</protein>
<organism evidence="2 3">
    <name type="scientific">Virgibacillus indicus</name>
    <dbReference type="NCBI Taxonomy" id="2024554"/>
    <lineage>
        <taxon>Bacteria</taxon>
        <taxon>Bacillati</taxon>
        <taxon>Bacillota</taxon>
        <taxon>Bacilli</taxon>
        <taxon>Bacillales</taxon>
        <taxon>Bacillaceae</taxon>
        <taxon>Virgibacillus</taxon>
    </lineage>
</organism>
<feature type="transmembrane region" description="Helical" evidence="1">
    <location>
        <begin position="125"/>
        <end position="151"/>
    </location>
</feature>
<keyword evidence="3" id="KW-1185">Reference proteome</keyword>
<dbReference type="Pfam" id="PF09578">
    <property type="entry name" value="Spore_YabQ"/>
    <property type="match status" value="1"/>
</dbReference>
<dbReference type="AlphaFoldDB" id="A0A265NCL9"/>
<feature type="transmembrane region" description="Helical" evidence="1">
    <location>
        <begin position="6"/>
        <end position="27"/>
    </location>
</feature>
<feature type="transmembrane region" description="Helical" evidence="1">
    <location>
        <begin position="172"/>
        <end position="191"/>
    </location>
</feature>
<keyword evidence="1" id="KW-0472">Membrane</keyword>
<gene>
    <name evidence="2" type="primary">yabQ</name>
    <name evidence="2" type="ORF">CIL03_07450</name>
</gene>
<name>A0A265NCL9_9BACI</name>
<evidence type="ECO:0000313" key="3">
    <source>
        <dbReference type="Proteomes" id="UP000216498"/>
    </source>
</evidence>
<comment type="caution">
    <text evidence="2">The sequence shown here is derived from an EMBL/GenBank/DDBJ whole genome shotgun (WGS) entry which is preliminary data.</text>
</comment>
<proteinExistence type="predicted"/>
<feature type="transmembrane region" description="Helical" evidence="1">
    <location>
        <begin position="70"/>
        <end position="91"/>
    </location>
</feature>
<dbReference type="Proteomes" id="UP000216498">
    <property type="component" value="Unassembled WGS sequence"/>
</dbReference>
<dbReference type="EMBL" id="NPMS01000002">
    <property type="protein sequence ID" value="OZU89535.1"/>
    <property type="molecule type" value="Genomic_DNA"/>
</dbReference>
<dbReference type="NCBIfam" id="TIGR02893">
    <property type="entry name" value="spore_yabQ"/>
    <property type="match status" value="1"/>
</dbReference>
<accession>A0A265NCL9</accession>
<evidence type="ECO:0000313" key="2">
    <source>
        <dbReference type="EMBL" id="OZU89535.1"/>
    </source>
</evidence>
<sequence>MTLSIQFMTMLAMVSSGFYLGIINDTYRRFTPYWKHKITITYLLEIFFWASQTILVFYVLFRVNGGELRFYIFAACLLGFAIYQVFAAAIYKRILERIIQVITGIYRFFARLVQALIIAPVKWMLMVLFTIVLRIAKIIGSILFFLVKLLFAPIKWVAKITFHILPENFQKYLHKIAGFYSTITNIVYKWMKYIMFKRR</sequence>
<dbReference type="OrthoDB" id="1653819at2"/>
<reference evidence="2 3" key="1">
    <citation type="submission" date="2017-08" db="EMBL/GenBank/DDBJ databases">
        <title>Virgibacillus indicus sp. nov. and Virgibacillus profoundi sp. nov, two moderately halophilic bacteria isolated from marine sediment by using the Microfluidic Streak Plate.</title>
        <authorList>
            <person name="Xu B."/>
            <person name="Hu B."/>
            <person name="Wang J."/>
            <person name="Zhu Y."/>
            <person name="Huang L."/>
            <person name="Du W."/>
            <person name="Huang Y."/>
        </authorList>
    </citation>
    <scope>NUCLEOTIDE SEQUENCE [LARGE SCALE GENOMIC DNA]</scope>
    <source>
        <strain evidence="2 3">IO3-P2-C2</strain>
    </source>
</reference>
<dbReference type="InterPro" id="IPR019074">
    <property type="entry name" value="YabQ"/>
</dbReference>
<evidence type="ECO:0000256" key="1">
    <source>
        <dbReference type="SAM" id="Phobius"/>
    </source>
</evidence>
<keyword evidence="1" id="KW-0812">Transmembrane</keyword>
<feature type="transmembrane region" description="Helical" evidence="1">
    <location>
        <begin position="39"/>
        <end position="58"/>
    </location>
</feature>